<dbReference type="OrthoDB" id="5871014at2759"/>
<name>A0A3P7IRJ8_STRVU</name>
<dbReference type="EMBL" id="UYYB01004255">
    <property type="protein sequence ID" value="VDM66987.1"/>
    <property type="molecule type" value="Genomic_DNA"/>
</dbReference>
<proteinExistence type="predicted"/>
<sequence length="113" mass="12687">MLLAGSRHNVSCAIRFSEPPVSIEARDELMRLVRQFLQIPDEGLLPVKVFSINSQEQAWLDDRAGRIDSFHDDNTTAKHKRSKLFNVSCSVQPLSILSLTIVNLTGLQLKSLI</sequence>
<dbReference type="Proteomes" id="UP000270094">
    <property type="component" value="Unassembled WGS sequence"/>
</dbReference>
<evidence type="ECO:0000313" key="2">
    <source>
        <dbReference type="Proteomes" id="UP000270094"/>
    </source>
</evidence>
<dbReference type="AlphaFoldDB" id="A0A3P7IRJ8"/>
<keyword evidence="2" id="KW-1185">Reference proteome</keyword>
<protein>
    <submittedName>
        <fullName evidence="1">Uncharacterized protein</fullName>
    </submittedName>
</protein>
<evidence type="ECO:0000313" key="1">
    <source>
        <dbReference type="EMBL" id="VDM66987.1"/>
    </source>
</evidence>
<accession>A0A3P7IRJ8</accession>
<reference evidence="1 2" key="1">
    <citation type="submission" date="2018-11" db="EMBL/GenBank/DDBJ databases">
        <authorList>
            <consortium name="Pathogen Informatics"/>
        </authorList>
    </citation>
    <scope>NUCLEOTIDE SEQUENCE [LARGE SCALE GENOMIC DNA]</scope>
</reference>
<gene>
    <name evidence="1" type="ORF">SVUK_LOCUS1985</name>
</gene>
<organism evidence="1 2">
    <name type="scientific">Strongylus vulgaris</name>
    <name type="common">Blood worm</name>
    <dbReference type="NCBI Taxonomy" id="40348"/>
    <lineage>
        <taxon>Eukaryota</taxon>
        <taxon>Metazoa</taxon>
        <taxon>Ecdysozoa</taxon>
        <taxon>Nematoda</taxon>
        <taxon>Chromadorea</taxon>
        <taxon>Rhabditida</taxon>
        <taxon>Rhabditina</taxon>
        <taxon>Rhabditomorpha</taxon>
        <taxon>Strongyloidea</taxon>
        <taxon>Strongylidae</taxon>
        <taxon>Strongylus</taxon>
    </lineage>
</organism>